<dbReference type="SUPFAM" id="SSF52047">
    <property type="entry name" value="RNI-like"/>
    <property type="match status" value="1"/>
</dbReference>
<dbReference type="Pfam" id="PF08387">
    <property type="entry name" value="FBD"/>
    <property type="match status" value="1"/>
</dbReference>
<organism evidence="4 5">
    <name type="scientific">Ambrosia artemisiifolia</name>
    <name type="common">Common ragweed</name>
    <dbReference type="NCBI Taxonomy" id="4212"/>
    <lineage>
        <taxon>Eukaryota</taxon>
        <taxon>Viridiplantae</taxon>
        <taxon>Streptophyta</taxon>
        <taxon>Embryophyta</taxon>
        <taxon>Tracheophyta</taxon>
        <taxon>Spermatophyta</taxon>
        <taxon>Magnoliopsida</taxon>
        <taxon>eudicotyledons</taxon>
        <taxon>Gunneridae</taxon>
        <taxon>Pentapetalae</taxon>
        <taxon>asterids</taxon>
        <taxon>campanulids</taxon>
        <taxon>Asterales</taxon>
        <taxon>Asteraceae</taxon>
        <taxon>Asteroideae</taxon>
        <taxon>Heliantheae alliance</taxon>
        <taxon>Heliantheae</taxon>
        <taxon>Ambrosia</taxon>
    </lineage>
</organism>
<evidence type="ECO:0000313" key="4">
    <source>
        <dbReference type="EMBL" id="KAI7736649.1"/>
    </source>
</evidence>
<sequence>MIQQKQPEMEAKRLSQLDIITTLPQTIIETILCLLPIEEAARTSILSREWRYKWTTIPKLVFLEDTIKAPSKYINRKQLSDLDVERRDKDISCRHFYAMLQVLLMRQAPIHEFNLMLTSSHTFFEVDHVIRHLLKYHMVKKLKLDFFYSGSNGLPSSVFSMHHLTDLDLQYCDINYKPTLNGFGSLTSLSLDRVTTSRETLLHLLSYCSSLKSLYLVTYEEDFFTSERPNITKLPNIMELFKCLPVIEHLTTCDYVTKLFNVDSVPPGRSTSLIHLKYFCFEDLCFTDVYGLSFLAVLVKCSPNLEEIKLEIDTFDMIDVESVKLKEYSFIFEEFSKLWLEHLHELEIKNYRHFKPLLEFVKFILARSPNLKKVILLTYRVDKNEELEMLTILSHAPRASPVVAVENRCLENDD</sequence>
<dbReference type="AlphaFoldDB" id="A0AAD5C866"/>
<evidence type="ECO:0000259" key="1">
    <source>
        <dbReference type="Pfam" id="PF00646"/>
    </source>
</evidence>
<accession>A0AAD5C866</accession>
<evidence type="ECO:0000259" key="2">
    <source>
        <dbReference type="Pfam" id="PF08387"/>
    </source>
</evidence>
<dbReference type="PANTHER" id="PTHR31639:SF315">
    <property type="entry name" value="LEUCINE-RICH REPEAT DOMAIN SUPERFAMILY, F-BOX-LIKE DOMAIN SUPERFAMILY"/>
    <property type="match status" value="1"/>
</dbReference>
<feature type="domain" description="F-box" evidence="1">
    <location>
        <begin position="22"/>
        <end position="57"/>
    </location>
</feature>
<dbReference type="InterPro" id="IPR036047">
    <property type="entry name" value="F-box-like_dom_sf"/>
</dbReference>
<dbReference type="PANTHER" id="PTHR31639">
    <property type="entry name" value="F-BOX PROTEIN-LIKE"/>
    <property type="match status" value="1"/>
</dbReference>
<dbReference type="EMBL" id="JAMZMK010009231">
    <property type="protein sequence ID" value="KAI7736649.1"/>
    <property type="molecule type" value="Genomic_DNA"/>
</dbReference>
<comment type="caution">
    <text evidence="4">The sequence shown here is derived from an EMBL/GenBank/DDBJ whole genome shotgun (WGS) entry which is preliminary data.</text>
</comment>
<dbReference type="InterPro" id="IPR055411">
    <property type="entry name" value="LRR_FXL15/At3g58940/PEG3-like"/>
</dbReference>
<dbReference type="Proteomes" id="UP001206925">
    <property type="component" value="Unassembled WGS sequence"/>
</dbReference>
<dbReference type="InterPro" id="IPR006566">
    <property type="entry name" value="FBD"/>
</dbReference>
<dbReference type="InterPro" id="IPR032675">
    <property type="entry name" value="LRR_dom_sf"/>
</dbReference>
<reference evidence="4" key="1">
    <citation type="submission" date="2022-06" db="EMBL/GenBank/DDBJ databases">
        <title>Uncovering the hologenomic basis of an extraordinary plant invasion.</title>
        <authorList>
            <person name="Bieker V.C."/>
            <person name="Martin M.D."/>
            <person name="Gilbert T."/>
            <person name="Hodgins K."/>
            <person name="Battlay P."/>
            <person name="Petersen B."/>
            <person name="Wilson J."/>
        </authorList>
    </citation>
    <scope>NUCLEOTIDE SEQUENCE</scope>
    <source>
        <strain evidence="4">AA19_3_7</strain>
        <tissue evidence="4">Leaf</tissue>
    </source>
</reference>
<feature type="domain" description="FBD" evidence="2">
    <location>
        <begin position="340"/>
        <end position="376"/>
    </location>
</feature>
<keyword evidence="5" id="KW-1185">Reference proteome</keyword>
<dbReference type="InterPro" id="IPR001810">
    <property type="entry name" value="F-box_dom"/>
</dbReference>
<protein>
    <recommendedName>
        <fullName evidence="6">F-box/FBD/LRR-repeat protein</fullName>
    </recommendedName>
</protein>
<dbReference type="Pfam" id="PF24758">
    <property type="entry name" value="LRR_At5g56370"/>
    <property type="match status" value="1"/>
</dbReference>
<evidence type="ECO:0008006" key="6">
    <source>
        <dbReference type="Google" id="ProtNLM"/>
    </source>
</evidence>
<proteinExistence type="predicted"/>
<gene>
    <name evidence="4" type="ORF">M8C21_028454</name>
</gene>
<dbReference type="SUPFAM" id="SSF81383">
    <property type="entry name" value="F-box domain"/>
    <property type="match status" value="1"/>
</dbReference>
<dbReference type="Gene3D" id="3.80.10.10">
    <property type="entry name" value="Ribonuclease Inhibitor"/>
    <property type="match status" value="1"/>
</dbReference>
<evidence type="ECO:0000259" key="3">
    <source>
        <dbReference type="Pfam" id="PF24758"/>
    </source>
</evidence>
<evidence type="ECO:0000313" key="5">
    <source>
        <dbReference type="Proteomes" id="UP001206925"/>
    </source>
</evidence>
<name>A0AAD5C866_AMBAR</name>
<dbReference type="Pfam" id="PF00646">
    <property type="entry name" value="F-box"/>
    <property type="match status" value="1"/>
</dbReference>
<feature type="domain" description="F-box/LRR-repeat protein 15/At3g58940/PEG3-like LRR" evidence="3">
    <location>
        <begin position="137"/>
        <end position="220"/>
    </location>
</feature>